<feature type="coiled-coil region" evidence="1">
    <location>
        <begin position="361"/>
        <end position="394"/>
    </location>
</feature>
<feature type="coiled-coil region" evidence="1">
    <location>
        <begin position="159"/>
        <end position="186"/>
    </location>
</feature>
<feature type="region of interest" description="Disordered" evidence="2">
    <location>
        <begin position="1"/>
        <end position="46"/>
    </location>
</feature>
<evidence type="ECO:0000256" key="2">
    <source>
        <dbReference type="SAM" id="MobiDB-lite"/>
    </source>
</evidence>
<feature type="coiled-coil region" evidence="1">
    <location>
        <begin position="75"/>
        <end position="123"/>
    </location>
</feature>
<evidence type="ECO:0000256" key="1">
    <source>
        <dbReference type="SAM" id="Coils"/>
    </source>
</evidence>
<dbReference type="OrthoDB" id="4836536at2759"/>
<dbReference type="Proteomes" id="UP000305883">
    <property type="component" value="Unassembled WGS sequence"/>
</dbReference>
<dbReference type="EMBL" id="MWPZ01000003">
    <property type="protein sequence ID" value="TID02636.1"/>
    <property type="molecule type" value="Genomic_DNA"/>
</dbReference>
<protein>
    <submittedName>
        <fullName evidence="3">Uncharacterized protein</fullName>
    </submittedName>
</protein>
<evidence type="ECO:0000313" key="3">
    <source>
        <dbReference type="EMBL" id="TID02636.1"/>
    </source>
</evidence>
<sequence>MNPQSHGSIRFSSGTGDDSRTITWTPPPPSSLANNDHHSEVNDRKRRRVQVNIVKQGVAMIQLGSDLTYDFRLNHAEAENKLSDVIAERDRLRRALDDIEHELQITRDDYQASIRELDDIKDEFDHYKMHHGQNNSTVNQLRTKLHKTTQSRLSIIENRNQLLETIKDMDEENLKSENERNSLREKVVECVAAQGRQEHRLRKVKAVFRADLECARKEAAFANRHWNEARNEIKVANKAMDSIRKEAEVEKNHLVQQRHLLQKELDFATRNHEECQDENKRLMKRTESLKKEHQGCKVSRDELVDGLRNAQQTTIETQAQLHDTQRELEYSREKYAMLTTEMRLLEEKNVAQMNQLGSERCEHLREKREATERQAKAEAEIKQLRDQTHGLRSELRSDIQENDRDKLLVMI</sequence>
<keyword evidence="1" id="KW-0175">Coiled coil</keyword>
<organism evidence="3 4">
    <name type="scientific">Colletotrichum higginsianum</name>
    <dbReference type="NCBI Taxonomy" id="80884"/>
    <lineage>
        <taxon>Eukaryota</taxon>
        <taxon>Fungi</taxon>
        <taxon>Dikarya</taxon>
        <taxon>Ascomycota</taxon>
        <taxon>Pezizomycotina</taxon>
        <taxon>Sordariomycetes</taxon>
        <taxon>Hypocreomycetidae</taxon>
        <taxon>Glomerellales</taxon>
        <taxon>Glomerellaceae</taxon>
        <taxon>Colletotrichum</taxon>
        <taxon>Colletotrichum destructivum species complex</taxon>
    </lineage>
</organism>
<gene>
    <name evidence="3" type="ORF">CH35J_003492</name>
</gene>
<proteinExistence type="predicted"/>
<feature type="compositionally biased region" description="Polar residues" evidence="2">
    <location>
        <begin position="1"/>
        <end position="24"/>
    </location>
</feature>
<name>A0A4T0WCC6_9PEZI</name>
<evidence type="ECO:0000313" key="4">
    <source>
        <dbReference type="Proteomes" id="UP000305883"/>
    </source>
</evidence>
<comment type="caution">
    <text evidence="3">The sequence shown here is derived from an EMBL/GenBank/DDBJ whole genome shotgun (WGS) entry which is preliminary data.</text>
</comment>
<reference evidence="3 4" key="1">
    <citation type="journal article" date="2019" name="Genome Biol. Evol.">
        <title>Genomic Plasticity Mediated by Transposable Elements in the Plant Pathogenic Fungus Colletotrichum higginsianum.</title>
        <authorList>
            <person name="Tsushima A."/>
            <person name="Gan P."/>
            <person name="Kumakura N."/>
            <person name="Narusaka M."/>
            <person name="Takano Y."/>
            <person name="Narusaka Y."/>
            <person name="Shirasu K."/>
        </authorList>
    </citation>
    <scope>NUCLEOTIDE SEQUENCE [LARGE SCALE GENOMIC DNA]</scope>
    <source>
        <strain evidence="3 4">MAFF305635-RFP</strain>
    </source>
</reference>
<feature type="coiled-coil region" evidence="1">
    <location>
        <begin position="226"/>
        <end position="327"/>
    </location>
</feature>
<accession>A0A4T0WCC6</accession>
<dbReference type="AlphaFoldDB" id="A0A4T0WCC6"/>